<feature type="region of interest" description="Disordered" evidence="1">
    <location>
        <begin position="46"/>
        <end position="67"/>
    </location>
</feature>
<proteinExistence type="predicted"/>
<name>A0A0V1FPJ2_TRIPS</name>
<dbReference type="AlphaFoldDB" id="A0A0V1FPJ2"/>
<evidence type="ECO:0000256" key="1">
    <source>
        <dbReference type="SAM" id="MobiDB-lite"/>
    </source>
</evidence>
<evidence type="ECO:0000313" key="2">
    <source>
        <dbReference type="EMBL" id="KRY87946.1"/>
    </source>
</evidence>
<gene>
    <name evidence="2" type="ORF">T4D_68</name>
</gene>
<accession>A0A0V1FPJ2</accession>
<keyword evidence="3" id="KW-1185">Reference proteome</keyword>
<reference evidence="2 3" key="1">
    <citation type="submission" date="2015-01" db="EMBL/GenBank/DDBJ databases">
        <title>Evolution of Trichinella species and genotypes.</title>
        <authorList>
            <person name="Korhonen P.K."/>
            <person name="Edoardo P."/>
            <person name="Giuseppe L.R."/>
            <person name="Gasser R.B."/>
        </authorList>
    </citation>
    <scope>NUCLEOTIDE SEQUENCE [LARGE SCALE GENOMIC DNA]</scope>
    <source>
        <strain evidence="2">ISS470</strain>
    </source>
</reference>
<comment type="caution">
    <text evidence="2">The sequence shown here is derived from an EMBL/GenBank/DDBJ whole genome shotgun (WGS) entry which is preliminary data.</text>
</comment>
<evidence type="ECO:0000313" key="3">
    <source>
        <dbReference type="Proteomes" id="UP000054995"/>
    </source>
</evidence>
<organism evidence="2 3">
    <name type="scientific">Trichinella pseudospiralis</name>
    <name type="common">Parasitic roundworm</name>
    <dbReference type="NCBI Taxonomy" id="6337"/>
    <lineage>
        <taxon>Eukaryota</taxon>
        <taxon>Metazoa</taxon>
        <taxon>Ecdysozoa</taxon>
        <taxon>Nematoda</taxon>
        <taxon>Enoplea</taxon>
        <taxon>Dorylaimia</taxon>
        <taxon>Trichinellida</taxon>
        <taxon>Trichinellidae</taxon>
        <taxon>Trichinella</taxon>
    </lineage>
</organism>
<dbReference type="Proteomes" id="UP000054995">
    <property type="component" value="Unassembled WGS sequence"/>
</dbReference>
<sequence>MLEGGPCRPLAGTLLSSRFSGASSETRSPFLQKCVPGPRDHQILHHHNRKRPLPSSQLNDHPDEAPRKYQHDVASSHLCLENTETTASLLTNNDIFSLSILPGTVSTLSVCGLMVAIVFLSAGHLEAVAGLTFAATHRCGQSRRKWSHSPHHEHSVAPRAGRVLVIRYQFQVVQPSGQSLHGLNQAVFSCCSVVIGSMSTFLYLCLQFGCVFRQLTRLHEGRWFAQTEFSVHLSRMDCFFRCRRPLKRTETPICDSPRPIPRPNP</sequence>
<protein>
    <submittedName>
        <fullName evidence="2">Uncharacterized protein</fullName>
    </submittedName>
</protein>
<dbReference type="OrthoDB" id="10536006at2759"/>
<dbReference type="EMBL" id="JYDT01000048">
    <property type="protein sequence ID" value="KRY87946.1"/>
    <property type="molecule type" value="Genomic_DNA"/>
</dbReference>